<protein>
    <submittedName>
        <fullName evidence="4">DgyrCDS109</fullName>
    </submittedName>
</protein>
<dbReference type="SUPFAM" id="SSF52058">
    <property type="entry name" value="L domain-like"/>
    <property type="match status" value="1"/>
</dbReference>
<evidence type="ECO:0000256" key="1">
    <source>
        <dbReference type="ARBA" id="ARBA00022614"/>
    </source>
</evidence>
<dbReference type="InterPro" id="IPR050328">
    <property type="entry name" value="Dev_Immune_Receptor"/>
</dbReference>
<dbReference type="Gene3D" id="3.80.10.10">
    <property type="entry name" value="Ribonuclease Inhibitor"/>
    <property type="match status" value="1"/>
</dbReference>
<dbReference type="Proteomes" id="UP000549394">
    <property type="component" value="Unassembled WGS sequence"/>
</dbReference>
<dbReference type="AlphaFoldDB" id="A0A7I8V553"/>
<evidence type="ECO:0000256" key="2">
    <source>
        <dbReference type="ARBA" id="ARBA00022729"/>
    </source>
</evidence>
<dbReference type="Pfam" id="PF13855">
    <property type="entry name" value="LRR_8"/>
    <property type="match status" value="1"/>
</dbReference>
<accession>A0A7I8V553</accession>
<dbReference type="InterPro" id="IPR003591">
    <property type="entry name" value="Leu-rich_rpt_typical-subtyp"/>
</dbReference>
<comment type="caution">
    <text evidence="4">The sequence shown here is derived from an EMBL/GenBank/DDBJ whole genome shotgun (WGS) entry which is preliminary data.</text>
</comment>
<keyword evidence="3" id="KW-0677">Repeat</keyword>
<dbReference type="GO" id="GO:0005615">
    <property type="term" value="C:extracellular space"/>
    <property type="evidence" value="ECO:0007669"/>
    <property type="project" value="TreeGrafter"/>
</dbReference>
<dbReference type="SMART" id="SM00369">
    <property type="entry name" value="LRR_TYP"/>
    <property type="match status" value="4"/>
</dbReference>
<proteinExistence type="predicted"/>
<dbReference type="GO" id="GO:0031012">
    <property type="term" value="C:extracellular matrix"/>
    <property type="evidence" value="ECO:0007669"/>
    <property type="project" value="TreeGrafter"/>
</dbReference>
<dbReference type="PANTHER" id="PTHR24373:SF307">
    <property type="entry name" value="TLR4 INTERACTOR WITH LEUCINE RICH REPEATS"/>
    <property type="match status" value="1"/>
</dbReference>
<sequence>MCFNKGLNSFPKQLPWRSTSLILGGNNIGIIRPYSLVSGSLSYVSLSNNGIMSIEPYGLSGLYSLVYLVLNMNELKKIEKYTFSGLKKLKHLNLEENLIKYIHEDAFKELTNLQKLTVKNNPLSTIAEKTFQLETLFFLNLEDCQIKWDSTYQLLIRRSLRTLKLLNNKISGIGSKFLPNDHRIISLNLRGMDIHNFNSNMVKNGKISYFYVKNGELCGIVESYECKVYLD</sequence>
<keyword evidence="2" id="KW-0732">Signal</keyword>
<organism evidence="4 5">
    <name type="scientific">Dimorphilus gyrociliatus</name>
    <dbReference type="NCBI Taxonomy" id="2664684"/>
    <lineage>
        <taxon>Eukaryota</taxon>
        <taxon>Metazoa</taxon>
        <taxon>Spiralia</taxon>
        <taxon>Lophotrochozoa</taxon>
        <taxon>Annelida</taxon>
        <taxon>Polychaeta</taxon>
        <taxon>Polychaeta incertae sedis</taxon>
        <taxon>Dinophilidae</taxon>
        <taxon>Dimorphilus</taxon>
    </lineage>
</organism>
<dbReference type="InterPro" id="IPR032675">
    <property type="entry name" value="LRR_dom_sf"/>
</dbReference>
<keyword evidence="5" id="KW-1185">Reference proteome</keyword>
<evidence type="ECO:0000313" key="5">
    <source>
        <dbReference type="Proteomes" id="UP000549394"/>
    </source>
</evidence>
<evidence type="ECO:0000313" key="4">
    <source>
        <dbReference type="EMBL" id="CAD5110739.1"/>
    </source>
</evidence>
<dbReference type="EMBL" id="CAJFCJ010000001">
    <property type="protein sequence ID" value="CAD5110739.1"/>
    <property type="molecule type" value="Genomic_DNA"/>
</dbReference>
<name>A0A7I8V553_9ANNE</name>
<evidence type="ECO:0000256" key="3">
    <source>
        <dbReference type="ARBA" id="ARBA00022737"/>
    </source>
</evidence>
<keyword evidence="1" id="KW-0433">Leucine-rich repeat</keyword>
<dbReference type="PANTHER" id="PTHR24373">
    <property type="entry name" value="SLIT RELATED LEUCINE-RICH REPEAT NEURONAL PROTEIN"/>
    <property type="match status" value="1"/>
</dbReference>
<gene>
    <name evidence="4" type="ORF">DGYR_LOCUS102</name>
</gene>
<reference evidence="4 5" key="1">
    <citation type="submission" date="2020-08" db="EMBL/GenBank/DDBJ databases">
        <authorList>
            <person name="Hejnol A."/>
        </authorList>
    </citation>
    <scope>NUCLEOTIDE SEQUENCE [LARGE SCALE GENOMIC DNA]</scope>
</reference>
<dbReference type="OrthoDB" id="5917255at2759"/>
<dbReference type="InterPro" id="IPR001611">
    <property type="entry name" value="Leu-rich_rpt"/>
</dbReference>